<reference evidence="1 2" key="1">
    <citation type="journal article" date="2022" name="DNA Res.">
        <title>Chromosomal-level genome assembly of the orchid tree Bauhinia variegata (Leguminosae; Cercidoideae) supports the allotetraploid origin hypothesis of Bauhinia.</title>
        <authorList>
            <person name="Zhong Y."/>
            <person name="Chen Y."/>
            <person name="Zheng D."/>
            <person name="Pang J."/>
            <person name="Liu Y."/>
            <person name="Luo S."/>
            <person name="Meng S."/>
            <person name="Qian L."/>
            <person name="Wei D."/>
            <person name="Dai S."/>
            <person name="Zhou R."/>
        </authorList>
    </citation>
    <scope>NUCLEOTIDE SEQUENCE [LARGE SCALE GENOMIC DNA]</scope>
    <source>
        <strain evidence="1">BV-YZ2020</strain>
    </source>
</reference>
<accession>A0ACB9PRF7</accession>
<name>A0ACB9PRF7_BAUVA</name>
<proteinExistence type="predicted"/>
<protein>
    <submittedName>
        <fullName evidence="1">Uncharacterized protein</fullName>
    </submittedName>
</protein>
<keyword evidence="2" id="KW-1185">Reference proteome</keyword>
<dbReference type="EMBL" id="CM039428">
    <property type="protein sequence ID" value="KAI4350604.1"/>
    <property type="molecule type" value="Genomic_DNA"/>
</dbReference>
<gene>
    <name evidence="1" type="ORF">L6164_005049</name>
</gene>
<comment type="caution">
    <text evidence="1">The sequence shown here is derived from an EMBL/GenBank/DDBJ whole genome shotgun (WGS) entry which is preliminary data.</text>
</comment>
<evidence type="ECO:0000313" key="2">
    <source>
        <dbReference type="Proteomes" id="UP000828941"/>
    </source>
</evidence>
<sequence>MSNASRSLATSDEQERVGPDYFGYYLREVKNLLSEDKDLLPSGTSKPPRGRHRERREKKTIQHSDDYSGSLYCNGIGPDLSDSRKERLRLLLRQGAFALSSEVDEMLEPALATYYLQSRLRSKRHSSHHIVASSNDHAVQAPCKKFKGSENNCTDSESRDMALSDKGITNVETSCQKSEGKELPNCKAGAAEHNGDDFQSGYKIDLEKENGEVNDYLRFLLENGGVEVEEVVKKHSDELYGQLECMEQQLESLLDAVMSKCRPMTLTEKQQLQKQLKKLPPRNLDRVAELICRSKAGEKQSCDDIFVDPEKEDNTTLWRLYYYAEAVDKAKSIVYSQEV</sequence>
<evidence type="ECO:0000313" key="1">
    <source>
        <dbReference type="EMBL" id="KAI4350604.1"/>
    </source>
</evidence>
<organism evidence="1 2">
    <name type="scientific">Bauhinia variegata</name>
    <name type="common">Purple orchid tree</name>
    <name type="synonym">Phanera variegata</name>
    <dbReference type="NCBI Taxonomy" id="167791"/>
    <lineage>
        <taxon>Eukaryota</taxon>
        <taxon>Viridiplantae</taxon>
        <taxon>Streptophyta</taxon>
        <taxon>Embryophyta</taxon>
        <taxon>Tracheophyta</taxon>
        <taxon>Spermatophyta</taxon>
        <taxon>Magnoliopsida</taxon>
        <taxon>eudicotyledons</taxon>
        <taxon>Gunneridae</taxon>
        <taxon>Pentapetalae</taxon>
        <taxon>rosids</taxon>
        <taxon>fabids</taxon>
        <taxon>Fabales</taxon>
        <taxon>Fabaceae</taxon>
        <taxon>Cercidoideae</taxon>
        <taxon>Cercideae</taxon>
        <taxon>Bauhiniinae</taxon>
        <taxon>Bauhinia</taxon>
    </lineage>
</organism>
<dbReference type="Proteomes" id="UP000828941">
    <property type="component" value="Chromosome 3"/>
</dbReference>